<dbReference type="CDD" id="cd17082">
    <property type="entry name" value="RAWUL_PCGF2_like"/>
    <property type="match status" value="1"/>
</dbReference>
<proteinExistence type="predicted"/>
<sequence length="922" mass="102373">MHQTRRVPIVELNDYLTCKLCKGYFIDATTIIECLHTFCRSCIVQYLEKNKYCPVCDVQVHKTKPLLNIRPDKTLQDIIYKLVPRLFQNEMCRRREFYTSNPEARPSDLEQCGEASYQHILSPDETICLSLNYHDSNGPPRYLRCPTAVSIMHLQKLLRSKYDLSDHHRIDILHNQDCLNSHLTLIDIAYIYLWRRKGPLELTYRIYENTAKRLKSESEAKDQDGNDPSSPDHKSQSEWKEVQLRISENGEMCITGVDDGGLMLNEQVPKTISVCDHKSETVDVEETKQNVLPLQTNEAANVKKDVPALKLIGREETGTTTTIQSTIAPTPVKSDTKGDGVVSLTTTVVAGNSIPSSNVSGGERLAGNKHKLPNSPEAEPPPKQPKPTILNHTLGIQNLSNNHPLKRHAQIRRSIESVCTTELKTVSTTTVISTATSSNHNTAHLTTVTVNSMPVSSIFSKSGSTKQVNSTKWSSNRLQNTNLPCYAPKPNYNPVINVPKVHASTSNTRVDQKVPTTSQVTPSSTPPPTILNNKTSIKTKSNSPIGYKTLRDPPKTWNPQISRASLLKSPDPKYADLKNVRPAKFFKMRNNMPRYLGNPASGVKPLYQVHNSPEKDKNAEIKSAEIKKHSIVKIDPKTLKPVSEKAPEISNLSNQTDLKINTSSVPIFNPLKLQSSPKSDRKSPKSPHSPKVKSASPPNKRDKLNLNYTPPNPFIPNLTSPTLSPNQFLYPPGPPGFPSYDPRIMAAYHSFLYGQRSPFPTSPIPNLDINQRKSFELPPPPNTGQQQFSPKSPSVSEANSKMEIKVQNCAKANSKRGGKELNKNDKSLETTVEKLTQNRVKELTKTEDCGKGENGRKTPQVSSDEKETCGSKSESTLSESDGLLVTNDLKIKVDASQLSDTKDSSSNNNNGVSPSLMADAKK</sequence>
<feature type="region of interest" description="Disordered" evidence="7">
    <location>
        <begin position="505"/>
        <end position="557"/>
    </location>
</feature>
<dbReference type="GO" id="GO:1990841">
    <property type="term" value="F:promoter-specific chromatin binding"/>
    <property type="evidence" value="ECO:0007669"/>
    <property type="project" value="TreeGrafter"/>
</dbReference>
<feature type="compositionally biased region" description="Polar residues" evidence="7">
    <location>
        <begin position="870"/>
        <end position="879"/>
    </location>
</feature>
<dbReference type="InterPro" id="IPR017907">
    <property type="entry name" value="Znf_RING_CS"/>
</dbReference>
<accession>A0AAN7V7H6</accession>
<dbReference type="Gene3D" id="3.10.20.90">
    <property type="entry name" value="Phosphatidylinositol 3-kinase Catalytic Subunit, Chain A, domain 1"/>
    <property type="match status" value="1"/>
</dbReference>
<keyword evidence="2" id="KW-0479">Metal-binding</keyword>
<keyword evidence="3 6" id="KW-0863">Zinc-finger</keyword>
<comment type="subcellular location">
    <subcellularLocation>
        <location evidence="1">Nucleus</location>
    </subcellularLocation>
</comment>
<evidence type="ECO:0000313" key="10">
    <source>
        <dbReference type="Proteomes" id="UP001329430"/>
    </source>
</evidence>
<dbReference type="PROSITE" id="PS00518">
    <property type="entry name" value="ZF_RING_1"/>
    <property type="match status" value="1"/>
</dbReference>
<dbReference type="Pfam" id="PF13923">
    <property type="entry name" value="zf-C3HC4_2"/>
    <property type="match status" value="1"/>
</dbReference>
<comment type="caution">
    <text evidence="9">The sequence shown here is derived from an EMBL/GenBank/DDBJ whole genome shotgun (WGS) entry which is preliminary data.</text>
</comment>
<evidence type="ECO:0000256" key="1">
    <source>
        <dbReference type="ARBA" id="ARBA00004123"/>
    </source>
</evidence>
<reference evidence="9 10" key="1">
    <citation type="journal article" date="2024" name="Insects">
        <title>An Improved Chromosome-Level Genome Assembly of the Firefly Pyrocoelia pectoralis.</title>
        <authorList>
            <person name="Fu X."/>
            <person name="Meyer-Rochow V.B."/>
            <person name="Ballantyne L."/>
            <person name="Zhu X."/>
        </authorList>
    </citation>
    <scope>NUCLEOTIDE SEQUENCE [LARGE SCALE GENOMIC DNA]</scope>
    <source>
        <strain evidence="9">XCY_ONT2</strain>
    </source>
</reference>
<keyword evidence="5" id="KW-0539">Nucleus</keyword>
<dbReference type="SMART" id="SM00184">
    <property type="entry name" value="RING"/>
    <property type="match status" value="1"/>
</dbReference>
<feature type="compositionally biased region" description="Basic and acidic residues" evidence="7">
    <location>
        <begin position="839"/>
        <end position="856"/>
    </location>
</feature>
<feature type="compositionally biased region" description="Polar residues" evidence="7">
    <location>
        <begin position="783"/>
        <end position="799"/>
    </location>
</feature>
<evidence type="ECO:0000256" key="3">
    <source>
        <dbReference type="ARBA" id="ARBA00022771"/>
    </source>
</evidence>
<feature type="domain" description="RING-type" evidence="8">
    <location>
        <begin position="18"/>
        <end position="57"/>
    </location>
</feature>
<dbReference type="PANTHER" id="PTHR10825">
    <property type="entry name" value="RING FINGER DOMAIN-CONTAINING, POLYCOMB GROUP COMPONENT"/>
    <property type="match status" value="1"/>
</dbReference>
<feature type="region of interest" description="Disordered" evidence="7">
    <location>
        <begin position="762"/>
        <end position="799"/>
    </location>
</feature>
<gene>
    <name evidence="9" type="ORF">RI129_013039</name>
</gene>
<dbReference type="Gene3D" id="3.30.40.10">
    <property type="entry name" value="Zinc/RING finger domain, C3HC4 (zinc finger)"/>
    <property type="match status" value="1"/>
</dbReference>
<dbReference type="InterPro" id="IPR032443">
    <property type="entry name" value="RAWUL"/>
</dbReference>
<feature type="region of interest" description="Disordered" evidence="7">
    <location>
        <begin position="214"/>
        <end position="239"/>
    </location>
</feature>
<dbReference type="FunFam" id="3.30.40.10:FF:000033">
    <property type="entry name" value="Polycomb group RING finger protein 3"/>
    <property type="match status" value="1"/>
</dbReference>
<feature type="region of interest" description="Disordered" evidence="7">
    <location>
        <begin position="352"/>
        <end position="387"/>
    </location>
</feature>
<evidence type="ECO:0000313" key="9">
    <source>
        <dbReference type="EMBL" id="KAK5638744.1"/>
    </source>
</evidence>
<dbReference type="PROSITE" id="PS50089">
    <property type="entry name" value="ZF_RING_2"/>
    <property type="match status" value="1"/>
</dbReference>
<evidence type="ECO:0000256" key="7">
    <source>
        <dbReference type="SAM" id="MobiDB-lite"/>
    </source>
</evidence>
<dbReference type="GO" id="GO:0035102">
    <property type="term" value="C:PRC1 complex"/>
    <property type="evidence" value="ECO:0007669"/>
    <property type="project" value="TreeGrafter"/>
</dbReference>
<feature type="compositionally biased region" description="Low complexity" evidence="7">
    <location>
        <begin position="514"/>
        <end position="523"/>
    </location>
</feature>
<evidence type="ECO:0000256" key="5">
    <source>
        <dbReference type="ARBA" id="ARBA00023242"/>
    </source>
</evidence>
<protein>
    <recommendedName>
        <fullName evidence="8">RING-type domain-containing protein</fullName>
    </recommendedName>
</protein>
<dbReference type="GO" id="GO:0008270">
    <property type="term" value="F:zinc ion binding"/>
    <property type="evidence" value="ECO:0007669"/>
    <property type="project" value="UniProtKB-KW"/>
</dbReference>
<dbReference type="Pfam" id="PF16207">
    <property type="entry name" value="RAWUL"/>
    <property type="match status" value="1"/>
</dbReference>
<dbReference type="EMBL" id="JAVRBK010000010">
    <property type="protein sequence ID" value="KAK5638744.1"/>
    <property type="molecule type" value="Genomic_DNA"/>
</dbReference>
<dbReference type="SUPFAM" id="SSF57850">
    <property type="entry name" value="RING/U-box"/>
    <property type="match status" value="1"/>
</dbReference>
<evidence type="ECO:0000256" key="4">
    <source>
        <dbReference type="ARBA" id="ARBA00022833"/>
    </source>
</evidence>
<keyword evidence="10" id="KW-1185">Reference proteome</keyword>
<feature type="region of interest" description="Disordered" evidence="7">
    <location>
        <begin position="669"/>
        <end position="720"/>
    </location>
</feature>
<dbReference type="InterPro" id="IPR001841">
    <property type="entry name" value="Znf_RING"/>
</dbReference>
<dbReference type="AlphaFoldDB" id="A0AAN7V7H6"/>
<dbReference type="InterPro" id="IPR013083">
    <property type="entry name" value="Znf_RING/FYVE/PHD"/>
</dbReference>
<name>A0AAN7V7H6_9COLE</name>
<evidence type="ECO:0000256" key="2">
    <source>
        <dbReference type="ARBA" id="ARBA00022723"/>
    </source>
</evidence>
<keyword evidence="4" id="KW-0862">Zinc</keyword>
<feature type="compositionally biased region" description="Basic and acidic residues" evidence="7">
    <location>
        <begin position="817"/>
        <end position="832"/>
    </location>
</feature>
<feature type="compositionally biased region" description="Polar residues" evidence="7">
    <location>
        <begin position="530"/>
        <end position="544"/>
    </location>
</feature>
<feature type="region of interest" description="Disordered" evidence="7">
    <location>
        <begin position="811"/>
        <end position="922"/>
    </location>
</feature>
<dbReference type="PANTHER" id="PTHR10825:SF72">
    <property type="entry name" value="UBIQUITIN-LIKE DOMAIN-CONTAINING PROTEIN"/>
    <property type="match status" value="1"/>
</dbReference>
<dbReference type="Proteomes" id="UP001329430">
    <property type="component" value="Chromosome 10"/>
</dbReference>
<organism evidence="9 10">
    <name type="scientific">Pyrocoelia pectoralis</name>
    <dbReference type="NCBI Taxonomy" id="417401"/>
    <lineage>
        <taxon>Eukaryota</taxon>
        <taxon>Metazoa</taxon>
        <taxon>Ecdysozoa</taxon>
        <taxon>Arthropoda</taxon>
        <taxon>Hexapoda</taxon>
        <taxon>Insecta</taxon>
        <taxon>Pterygota</taxon>
        <taxon>Neoptera</taxon>
        <taxon>Endopterygota</taxon>
        <taxon>Coleoptera</taxon>
        <taxon>Polyphaga</taxon>
        <taxon>Elateriformia</taxon>
        <taxon>Elateroidea</taxon>
        <taxon>Lampyridae</taxon>
        <taxon>Lampyrinae</taxon>
        <taxon>Pyrocoelia</taxon>
    </lineage>
</organism>
<evidence type="ECO:0000259" key="8">
    <source>
        <dbReference type="PROSITE" id="PS50089"/>
    </source>
</evidence>
<evidence type="ECO:0000256" key="6">
    <source>
        <dbReference type="PROSITE-ProRule" id="PRU00175"/>
    </source>
</evidence>
<dbReference type="GO" id="GO:0000122">
    <property type="term" value="P:negative regulation of transcription by RNA polymerase II"/>
    <property type="evidence" value="ECO:0007669"/>
    <property type="project" value="TreeGrafter"/>
</dbReference>